<keyword evidence="4" id="KW-1133">Transmembrane helix</keyword>
<feature type="transmembrane region" description="Helical" evidence="4">
    <location>
        <begin position="76"/>
        <end position="102"/>
    </location>
</feature>
<evidence type="ECO:0000256" key="2">
    <source>
        <dbReference type="ARBA" id="ARBA00022676"/>
    </source>
</evidence>
<comment type="similarity">
    <text evidence="1">Belongs to the glycosyltransferase 2 family.</text>
</comment>
<dbReference type="EMBL" id="WJQU01000003">
    <property type="protein sequence ID" value="KAJ6638059.1"/>
    <property type="molecule type" value="Genomic_DNA"/>
</dbReference>
<evidence type="ECO:0000313" key="6">
    <source>
        <dbReference type="EMBL" id="KAJ6638059.1"/>
    </source>
</evidence>
<keyword evidence="2" id="KW-0328">Glycosyltransferase</keyword>
<dbReference type="AlphaFoldDB" id="A0A9Q0MVF6"/>
<proteinExistence type="inferred from homology"/>
<keyword evidence="4" id="KW-0472">Membrane</keyword>
<dbReference type="GO" id="GO:0005737">
    <property type="term" value="C:cytoplasm"/>
    <property type="evidence" value="ECO:0007669"/>
    <property type="project" value="TreeGrafter"/>
</dbReference>
<comment type="caution">
    <text evidence="6">The sequence shown here is derived from an EMBL/GenBank/DDBJ whole genome shotgun (WGS) entry which is preliminary data.</text>
</comment>
<dbReference type="OrthoDB" id="3971593at2759"/>
<evidence type="ECO:0000313" key="7">
    <source>
        <dbReference type="Proteomes" id="UP001151699"/>
    </source>
</evidence>
<gene>
    <name evidence="6" type="primary">egh</name>
    <name evidence="6" type="ORF">Bhyg_10792</name>
</gene>
<dbReference type="SUPFAM" id="SSF53448">
    <property type="entry name" value="Nucleotide-diphospho-sugar transferases"/>
    <property type="match status" value="1"/>
</dbReference>
<dbReference type="PANTHER" id="PTHR16779:SF1">
    <property type="entry name" value="BETA-1,4-MANNOSYLTRANSFERASE EGH"/>
    <property type="match status" value="1"/>
</dbReference>
<evidence type="ECO:0000256" key="4">
    <source>
        <dbReference type="SAM" id="Phobius"/>
    </source>
</evidence>
<dbReference type="PANTHER" id="PTHR16779">
    <property type="entry name" value="BETA-1,4-MANNOSYLTRANSFERASE EGH"/>
    <property type="match status" value="1"/>
</dbReference>
<keyword evidence="7" id="KW-1185">Reference proteome</keyword>
<dbReference type="GO" id="GO:0019187">
    <property type="term" value="F:beta-1,4-mannosyltransferase activity"/>
    <property type="evidence" value="ECO:0007669"/>
    <property type="project" value="InterPro"/>
</dbReference>
<feature type="transmembrane region" description="Helical" evidence="4">
    <location>
        <begin position="34"/>
        <end position="56"/>
    </location>
</feature>
<organism evidence="6 7">
    <name type="scientific">Pseudolycoriella hygida</name>
    <dbReference type="NCBI Taxonomy" id="35572"/>
    <lineage>
        <taxon>Eukaryota</taxon>
        <taxon>Metazoa</taxon>
        <taxon>Ecdysozoa</taxon>
        <taxon>Arthropoda</taxon>
        <taxon>Hexapoda</taxon>
        <taxon>Insecta</taxon>
        <taxon>Pterygota</taxon>
        <taxon>Neoptera</taxon>
        <taxon>Endopterygota</taxon>
        <taxon>Diptera</taxon>
        <taxon>Nematocera</taxon>
        <taxon>Sciaroidea</taxon>
        <taxon>Sciaridae</taxon>
        <taxon>Pseudolycoriella</taxon>
    </lineage>
</organism>
<dbReference type="Proteomes" id="UP001151699">
    <property type="component" value="Chromosome X"/>
</dbReference>
<dbReference type="InterPro" id="IPR029044">
    <property type="entry name" value="Nucleotide-diphossugar_trans"/>
</dbReference>
<dbReference type="FunFam" id="3.90.550.10:FF:000175">
    <property type="entry name" value="Beta-1,4-mannosyltransferase bre-3"/>
    <property type="match status" value="1"/>
</dbReference>
<dbReference type="Pfam" id="PF13632">
    <property type="entry name" value="Glyco_trans_2_3"/>
    <property type="match status" value="1"/>
</dbReference>
<dbReference type="InterPro" id="IPR001173">
    <property type="entry name" value="Glyco_trans_2-like"/>
</dbReference>
<dbReference type="InterPro" id="IPR027389">
    <property type="entry name" value="B_mannosylTrfase_Bre-3/Egh"/>
</dbReference>
<keyword evidence="3" id="KW-0808">Transferase</keyword>
<feature type="transmembrane region" description="Helical" evidence="4">
    <location>
        <begin position="371"/>
        <end position="396"/>
    </location>
</feature>
<protein>
    <submittedName>
        <fullName evidence="6">Beta-1,4-mannosyltransferase egh</fullName>
    </submittedName>
</protein>
<evidence type="ECO:0000256" key="1">
    <source>
        <dbReference type="ARBA" id="ARBA00006739"/>
    </source>
</evidence>
<reference evidence="6" key="1">
    <citation type="submission" date="2022-07" db="EMBL/GenBank/DDBJ databases">
        <authorList>
            <person name="Trinca V."/>
            <person name="Uliana J.V.C."/>
            <person name="Torres T.T."/>
            <person name="Ward R.J."/>
            <person name="Monesi N."/>
        </authorList>
    </citation>
    <scope>NUCLEOTIDE SEQUENCE</scope>
    <source>
        <strain evidence="6">HSMRA1968</strain>
        <tissue evidence="6">Whole embryos</tissue>
    </source>
</reference>
<feature type="domain" description="Glycosyltransferase 2-like" evidence="5">
    <location>
        <begin position="210"/>
        <end position="423"/>
    </location>
</feature>
<feature type="transmembrane region" description="Helical" evidence="4">
    <location>
        <begin position="402"/>
        <end position="422"/>
    </location>
</feature>
<sequence>MRLYHRIAKFLSSPIHILNGITNNTNMHSTSKHFLHCTLLFSVVMMFEIFSGGIKINENSFTLVDPWTEYGDVATIILYLLRFLTLLTLPQVLFNFCGLVFYNAFPEKVELIGSPLLAPFICIRVVTRGDFPDLVKANVARNMNTCLDAKMENFLIEVVTDKKINLAPHRRIREIVVPKDYKTKSGALFKSRALQYCLEDSVNVLNNTDWIVHLDEETLLTENSVRGIINFVLDGKHPFGQGLITYANENVVNWLTTLADSFRVSDDMGKLRLQFKLFHKPLFSWKGSYVVTKLAAEREVSFDNGIDGSVAEDCFFAMSAFSKGYSFNFIEGEMYEKSPFTLLDFLQQRKRWLQGILLVVHSKVIPAKHKIFLAISVYSWVTMPLSTSNIIFAALYPIPCPNLMDFGCAFIAGVNIYMYVFGVIKSFSLYRFGVVKFLMCALGAVCTIPVNIVIENIAVVWGLVGKKHKFYVVQKDVRSLITV</sequence>
<keyword evidence="4" id="KW-0812">Transmembrane</keyword>
<feature type="transmembrane region" description="Helical" evidence="4">
    <location>
        <begin position="434"/>
        <end position="454"/>
    </location>
</feature>
<evidence type="ECO:0000259" key="5">
    <source>
        <dbReference type="Pfam" id="PF13632"/>
    </source>
</evidence>
<name>A0A9Q0MVF6_9DIPT</name>
<evidence type="ECO:0000256" key="3">
    <source>
        <dbReference type="ARBA" id="ARBA00022679"/>
    </source>
</evidence>
<accession>A0A9Q0MVF6</accession>